<keyword evidence="1" id="KW-0067">ATP-binding</keyword>
<sequence>MILFGSFYVQLCECRSFRSSKGEFNFFVLANKRKANFINILFKNGLSKRKEKIDVKPNGDDDIIEEDDIHTLLNNEIKNVGKKITQDDTLNIPSYGLIEDNKIYDNYEYQTSIIVFLENYKKKNINNLRSRVMEQIKENCSKVIESLHLSSNGILNIKIKDDYIVDSFVRFCELYDITKMDKVGNMGEKEKKAEQDGGERDKQANGGIKKGVVLLDFCSVNMAKHMHLGHLKSLFLGYALSNVFHFFNFPVKNRSHIGDWNMNLAVVITFLILFSNERDNFLSSSLTLNERTSVFHKWEKGTTSCSNASSPPILNKKIGDNENNENTLDNNNSSDNQYNRNNQNDRKSGHLCRSAFDLEERDLKQRTAMVDLEWYMHLLNNIKEEQFLENYQKFDVEKYVDINLHNIEYIYKIGKNLYSTSDIFQKCSKLSLSMMYQKNEKILTLWNIICNNTKKENNEIFRKFRIKKLTDKGEHFYVKYVPQILQKMKDANILFKFGEKLCVLLKGREIRAFQKKGRIDGISSGINGDIISDINMGINMDTNSGGGGVCKRKGEHILSSTEQHYDITQVRSEIYESIRKNGINALKKDFTILTLQNDVAYTYAAIDIAAIYYRIKYEKAKKIIYVVDENQKKHFMQVFSIANYLNILNKNAECVCLNYGFVLNEKNKKIKTKDLSDNIFVKDILNKKNYKLINSNVRGKNEYAKLKKIYTSKDYEKLLVSSIIYSYISVKNNKRQLVNTIMKDFHSEYIHIINTYSEISLSLGKLKKCDYSSIFKKETKINIENNLKKLILNIIRFKYVAQEVIHNYNVEKLCSFLFNLSQKIRLLCRNGFVKKLHFDLEKLNINKFLQIIDHAKREKNMNGYIDTMSNDKNKLEEKEKRELNNMSNITNFDLFQHYIKNCDFLNTNNINKKYSLEELEKIKTFFFNLIFEVVIMQSYLFVVYKIFSILNLHLVKFY</sequence>
<dbReference type="InterPro" id="IPR035684">
    <property type="entry name" value="ArgRS_core"/>
</dbReference>
<dbReference type="PANTHER" id="PTHR11956:SF5">
    <property type="entry name" value="ARGININE--TRNA LIGASE, CYTOPLASMIC"/>
    <property type="match status" value="1"/>
</dbReference>
<dbReference type="OMA" id="FMQIFSI"/>
<name>A0A1D3JMJ3_PLAMA</name>
<keyword evidence="3" id="KW-0812">Transmembrane</keyword>
<dbReference type="GO" id="GO:0004814">
    <property type="term" value="F:arginine-tRNA ligase activity"/>
    <property type="evidence" value="ECO:0007669"/>
    <property type="project" value="UniProtKB-EC"/>
</dbReference>
<dbReference type="GO" id="GO:0006420">
    <property type="term" value="P:arginyl-tRNA aminoacylation"/>
    <property type="evidence" value="ECO:0007669"/>
    <property type="project" value="InterPro"/>
</dbReference>
<feature type="domain" description="Arginyl-tRNA synthetase catalytic core" evidence="4">
    <location>
        <begin position="209"/>
        <end position="292"/>
    </location>
</feature>
<evidence type="ECO:0000256" key="2">
    <source>
        <dbReference type="SAM" id="MobiDB-lite"/>
    </source>
</evidence>
<reference evidence="5 6" key="1">
    <citation type="submission" date="2016-06" db="EMBL/GenBank/DDBJ databases">
        <authorList>
            <consortium name="Pathogen Informatics"/>
        </authorList>
    </citation>
    <scope>NUCLEOTIDE SEQUENCE [LARGE SCALE GENOMIC DNA]</scope>
</reference>
<dbReference type="KEGG" id="pmal:PMUG01_07025400"/>
<keyword evidence="1" id="KW-0648">Protein biosynthesis</keyword>
<feature type="compositionally biased region" description="Low complexity" evidence="2">
    <location>
        <begin position="324"/>
        <end position="342"/>
    </location>
</feature>
<evidence type="ECO:0000313" key="6">
    <source>
        <dbReference type="Proteomes" id="UP000219813"/>
    </source>
</evidence>
<keyword evidence="3" id="KW-0472">Membrane</keyword>
<dbReference type="InterPro" id="IPR014729">
    <property type="entry name" value="Rossmann-like_a/b/a_fold"/>
</dbReference>
<keyword evidence="3" id="KW-1133">Transmembrane helix</keyword>
<dbReference type="Pfam" id="PF00750">
    <property type="entry name" value="tRNA-synt_1d"/>
    <property type="match status" value="3"/>
</dbReference>
<dbReference type="Proteomes" id="UP000219813">
    <property type="component" value="Chromosome 7"/>
</dbReference>
<protein>
    <submittedName>
        <fullName evidence="5">Arginine--tRNA ligase, putative</fullName>
        <ecNumber evidence="5">6.1.1.19</ecNumber>
    </submittedName>
</protein>
<dbReference type="GeneID" id="39867818"/>
<dbReference type="EMBL" id="LT594628">
    <property type="protein sequence ID" value="SBT87793.1"/>
    <property type="molecule type" value="Genomic_DNA"/>
</dbReference>
<dbReference type="InterPro" id="IPR001278">
    <property type="entry name" value="Arg-tRNA-ligase"/>
</dbReference>
<dbReference type="EC" id="6.1.1.19" evidence="5"/>
<accession>A0A1D3JMJ3</accession>
<dbReference type="PANTHER" id="PTHR11956">
    <property type="entry name" value="ARGINYL-TRNA SYNTHETASE"/>
    <property type="match status" value="1"/>
</dbReference>
<feature type="compositionally biased region" description="Polar residues" evidence="2">
    <location>
        <begin position="301"/>
        <end position="312"/>
    </location>
</feature>
<dbReference type="GO" id="GO:0005524">
    <property type="term" value="F:ATP binding"/>
    <property type="evidence" value="ECO:0007669"/>
    <property type="project" value="UniProtKB-KW"/>
</dbReference>
<dbReference type="VEuPathDB" id="PlasmoDB:PmUG01_07025400"/>
<dbReference type="Gene3D" id="3.40.50.620">
    <property type="entry name" value="HUPs"/>
    <property type="match status" value="1"/>
</dbReference>
<feature type="domain" description="Arginyl-tRNA synthetase catalytic core" evidence="4">
    <location>
        <begin position="395"/>
        <end position="505"/>
    </location>
</feature>
<keyword evidence="1" id="KW-0547">Nucleotide-binding</keyword>
<feature type="region of interest" description="Disordered" evidence="2">
    <location>
        <begin position="301"/>
        <end position="347"/>
    </location>
</feature>
<evidence type="ECO:0000256" key="3">
    <source>
        <dbReference type="SAM" id="Phobius"/>
    </source>
</evidence>
<dbReference type="SUPFAM" id="SSF52374">
    <property type="entry name" value="Nucleotidylyl transferase"/>
    <property type="match status" value="2"/>
</dbReference>
<proteinExistence type="inferred from homology"/>
<evidence type="ECO:0000313" key="5">
    <source>
        <dbReference type="EMBL" id="SBT87793.1"/>
    </source>
</evidence>
<keyword evidence="1" id="KW-0030">Aminoacyl-tRNA synthetase</keyword>
<keyword evidence="6" id="KW-1185">Reference proteome</keyword>
<feature type="domain" description="Arginyl-tRNA synthetase catalytic core" evidence="4">
    <location>
        <begin position="592"/>
        <end position="728"/>
    </location>
</feature>
<dbReference type="AlphaFoldDB" id="A0A1D3JMJ3"/>
<keyword evidence="1 5" id="KW-0436">Ligase</keyword>
<evidence type="ECO:0000259" key="4">
    <source>
        <dbReference type="Pfam" id="PF00750"/>
    </source>
</evidence>
<gene>
    <name evidence="5" type="primary">PmUG01_07025400</name>
    <name evidence="5" type="ORF">PMUG01_07025400</name>
</gene>
<evidence type="ECO:0000256" key="1">
    <source>
        <dbReference type="RuleBase" id="RU363038"/>
    </source>
</evidence>
<dbReference type="OrthoDB" id="68056at2759"/>
<comment type="similarity">
    <text evidence="1">Belongs to the class-I aminoacyl-tRNA synthetase family.</text>
</comment>
<dbReference type="PRINTS" id="PR01038">
    <property type="entry name" value="TRNASYNTHARG"/>
</dbReference>
<dbReference type="RefSeq" id="XP_028860725.1">
    <property type="nucleotide sequence ID" value="XM_029003991.1"/>
</dbReference>
<feature type="transmembrane region" description="Helical" evidence="3">
    <location>
        <begin position="925"/>
        <end position="947"/>
    </location>
</feature>
<organism evidence="5 6">
    <name type="scientific">Plasmodium malariae</name>
    <dbReference type="NCBI Taxonomy" id="5858"/>
    <lineage>
        <taxon>Eukaryota</taxon>
        <taxon>Sar</taxon>
        <taxon>Alveolata</taxon>
        <taxon>Apicomplexa</taxon>
        <taxon>Aconoidasida</taxon>
        <taxon>Haemosporida</taxon>
        <taxon>Plasmodiidae</taxon>
        <taxon>Plasmodium</taxon>
        <taxon>Plasmodium (Plasmodium)</taxon>
    </lineage>
</organism>